<evidence type="ECO:0000259" key="4">
    <source>
        <dbReference type="PROSITE" id="PS50075"/>
    </source>
</evidence>
<dbReference type="RefSeq" id="WP_345644743.1">
    <property type="nucleotide sequence ID" value="NZ_BAABEP010000011.1"/>
</dbReference>
<reference evidence="6" key="1">
    <citation type="journal article" date="2019" name="Int. J. Syst. Evol. Microbiol.">
        <title>The Global Catalogue of Microorganisms (GCM) 10K type strain sequencing project: providing services to taxonomists for standard genome sequencing and annotation.</title>
        <authorList>
            <consortium name="The Broad Institute Genomics Platform"/>
            <consortium name="The Broad Institute Genome Sequencing Center for Infectious Disease"/>
            <person name="Wu L."/>
            <person name="Ma J."/>
        </authorList>
    </citation>
    <scope>NUCLEOTIDE SEQUENCE [LARGE SCALE GENOMIC DNA]</scope>
    <source>
        <strain evidence="6">JCM 30846</strain>
    </source>
</reference>
<dbReference type="PANTHER" id="PTHR44845">
    <property type="entry name" value="CARRIER DOMAIN-CONTAINING PROTEIN"/>
    <property type="match status" value="1"/>
</dbReference>
<dbReference type="SMART" id="SM00823">
    <property type="entry name" value="PKS_PP"/>
    <property type="match status" value="1"/>
</dbReference>
<feature type="region of interest" description="Disordered" evidence="3">
    <location>
        <begin position="1"/>
        <end position="20"/>
    </location>
</feature>
<keyword evidence="6" id="KW-1185">Reference proteome</keyword>
<dbReference type="Gene3D" id="3.40.50.1820">
    <property type="entry name" value="alpha/beta hydrolase"/>
    <property type="match status" value="1"/>
</dbReference>
<proteinExistence type="predicted"/>
<dbReference type="SUPFAM" id="SSF47336">
    <property type="entry name" value="ACP-like"/>
    <property type="match status" value="1"/>
</dbReference>
<gene>
    <name evidence="5" type="ORF">GCM10023082_22430</name>
</gene>
<keyword evidence="2" id="KW-0597">Phosphoprotein</keyword>
<evidence type="ECO:0000313" key="6">
    <source>
        <dbReference type="Proteomes" id="UP001499884"/>
    </source>
</evidence>
<dbReference type="PROSITE" id="PS50075">
    <property type="entry name" value="CARRIER"/>
    <property type="match status" value="1"/>
</dbReference>
<dbReference type="InterPro" id="IPR009081">
    <property type="entry name" value="PP-bd_ACP"/>
</dbReference>
<evidence type="ECO:0000256" key="3">
    <source>
        <dbReference type="SAM" id="MobiDB-lite"/>
    </source>
</evidence>
<dbReference type="EMBL" id="BAABEP010000011">
    <property type="protein sequence ID" value="GAA3723836.1"/>
    <property type="molecule type" value="Genomic_DNA"/>
</dbReference>
<protein>
    <recommendedName>
        <fullName evidence="4">Carrier domain-containing protein</fullName>
    </recommendedName>
</protein>
<organism evidence="5 6">
    <name type="scientific">Streptomyces tremellae</name>
    <dbReference type="NCBI Taxonomy" id="1124239"/>
    <lineage>
        <taxon>Bacteria</taxon>
        <taxon>Bacillati</taxon>
        <taxon>Actinomycetota</taxon>
        <taxon>Actinomycetes</taxon>
        <taxon>Kitasatosporales</taxon>
        <taxon>Streptomycetaceae</taxon>
        <taxon>Streptomyces</taxon>
    </lineage>
</organism>
<feature type="domain" description="Carrier" evidence="4">
    <location>
        <begin position="13"/>
        <end position="88"/>
    </location>
</feature>
<comment type="caution">
    <text evidence="5">The sequence shown here is derived from an EMBL/GenBank/DDBJ whole genome shotgun (WGS) entry which is preliminary data.</text>
</comment>
<sequence length="95" mass="10002">MHGPAQAGTPAQGSARPTGERMAELYERVLRVGDVRQEDDFFVLGGTSLSAIELLDTIAEELGVRVPVGDFYRATGVAELADVVDARTAERAGGA</sequence>
<dbReference type="InterPro" id="IPR036736">
    <property type="entry name" value="ACP-like_sf"/>
</dbReference>
<keyword evidence="1" id="KW-0596">Phosphopantetheine</keyword>
<evidence type="ECO:0000256" key="1">
    <source>
        <dbReference type="ARBA" id="ARBA00022450"/>
    </source>
</evidence>
<evidence type="ECO:0000256" key="2">
    <source>
        <dbReference type="ARBA" id="ARBA00022553"/>
    </source>
</evidence>
<dbReference type="Proteomes" id="UP001499884">
    <property type="component" value="Unassembled WGS sequence"/>
</dbReference>
<accession>A0ABP7ETM9</accession>
<evidence type="ECO:0000313" key="5">
    <source>
        <dbReference type="EMBL" id="GAA3723836.1"/>
    </source>
</evidence>
<name>A0ABP7ETM9_9ACTN</name>
<dbReference type="Pfam" id="PF00550">
    <property type="entry name" value="PP-binding"/>
    <property type="match status" value="1"/>
</dbReference>
<dbReference type="InterPro" id="IPR029058">
    <property type="entry name" value="AB_hydrolase_fold"/>
</dbReference>
<dbReference type="InterPro" id="IPR020806">
    <property type="entry name" value="PKS_PP-bd"/>
</dbReference>
<dbReference type="PANTHER" id="PTHR44845:SF6">
    <property type="entry name" value="BETA-ALANINE-ACTIVATING ENZYME"/>
    <property type="match status" value="1"/>
</dbReference>